<accession>A0A6A6JC77</accession>
<feature type="region of interest" description="Disordered" evidence="1">
    <location>
        <begin position="320"/>
        <end position="355"/>
    </location>
</feature>
<feature type="compositionally biased region" description="Polar residues" evidence="1">
    <location>
        <begin position="419"/>
        <end position="439"/>
    </location>
</feature>
<evidence type="ECO:0000313" key="3">
    <source>
        <dbReference type="Proteomes" id="UP000800097"/>
    </source>
</evidence>
<name>A0A6A6JC77_WESOR</name>
<feature type="compositionally biased region" description="Low complexity" evidence="1">
    <location>
        <begin position="17"/>
        <end position="43"/>
    </location>
</feature>
<feature type="region of interest" description="Disordered" evidence="1">
    <location>
        <begin position="538"/>
        <end position="564"/>
    </location>
</feature>
<dbReference type="OrthoDB" id="3786150at2759"/>
<feature type="compositionally biased region" description="Basic and acidic residues" evidence="1">
    <location>
        <begin position="393"/>
        <end position="404"/>
    </location>
</feature>
<reference evidence="2" key="1">
    <citation type="journal article" date="2020" name="Stud. Mycol.">
        <title>101 Dothideomycetes genomes: a test case for predicting lifestyles and emergence of pathogens.</title>
        <authorList>
            <person name="Haridas S."/>
            <person name="Albert R."/>
            <person name="Binder M."/>
            <person name="Bloem J."/>
            <person name="Labutti K."/>
            <person name="Salamov A."/>
            <person name="Andreopoulos B."/>
            <person name="Baker S."/>
            <person name="Barry K."/>
            <person name="Bills G."/>
            <person name="Bluhm B."/>
            <person name="Cannon C."/>
            <person name="Castanera R."/>
            <person name="Culley D."/>
            <person name="Daum C."/>
            <person name="Ezra D."/>
            <person name="Gonzalez J."/>
            <person name="Henrissat B."/>
            <person name="Kuo A."/>
            <person name="Liang C."/>
            <person name="Lipzen A."/>
            <person name="Lutzoni F."/>
            <person name="Magnuson J."/>
            <person name="Mondo S."/>
            <person name="Nolan M."/>
            <person name="Ohm R."/>
            <person name="Pangilinan J."/>
            <person name="Park H.-J."/>
            <person name="Ramirez L."/>
            <person name="Alfaro M."/>
            <person name="Sun H."/>
            <person name="Tritt A."/>
            <person name="Yoshinaga Y."/>
            <person name="Zwiers L.-H."/>
            <person name="Turgeon B."/>
            <person name="Goodwin S."/>
            <person name="Spatafora J."/>
            <person name="Crous P."/>
            <person name="Grigoriev I."/>
        </authorList>
    </citation>
    <scope>NUCLEOTIDE SEQUENCE</scope>
    <source>
        <strain evidence="2">CBS 379.55</strain>
    </source>
</reference>
<feature type="region of interest" description="Disordered" evidence="1">
    <location>
        <begin position="369"/>
        <end position="506"/>
    </location>
</feature>
<dbReference type="Proteomes" id="UP000800097">
    <property type="component" value="Unassembled WGS sequence"/>
</dbReference>
<feature type="compositionally biased region" description="Acidic residues" evidence="1">
    <location>
        <begin position="552"/>
        <end position="564"/>
    </location>
</feature>
<keyword evidence="3" id="KW-1185">Reference proteome</keyword>
<feature type="region of interest" description="Disordered" evidence="1">
    <location>
        <begin position="1"/>
        <end position="51"/>
    </location>
</feature>
<feature type="compositionally biased region" description="Acidic residues" evidence="1">
    <location>
        <begin position="450"/>
        <end position="459"/>
    </location>
</feature>
<dbReference type="GeneID" id="54546321"/>
<dbReference type="RefSeq" id="XP_033651571.1">
    <property type="nucleotide sequence ID" value="XM_033793146.1"/>
</dbReference>
<gene>
    <name evidence="2" type="ORF">EI97DRAFT_134379</name>
</gene>
<protein>
    <submittedName>
        <fullName evidence="2">Uncharacterized protein</fullName>
    </submittedName>
</protein>
<dbReference type="EMBL" id="ML986505">
    <property type="protein sequence ID" value="KAF2274032.1"/>
    <property type="molecule type" value="Genomic_DNA"/>
</dbReference>
<dbReference type="AlphaFoldDB" id="A0A6A6JC77"/>
<evidence type="ECO:0000256" key="1">
    <source>
        <dbReference type="SAM" id="MobiDB-lite"/>
    </source>
</evidence>
<proteinExistence type="predicted"/>
<organism evidence="2 3">
    <name type="scientific">Westerdykella ornata</name>
    <dbReference type="NCBI Taxonomy" id="318751"/>
    <lineage>
        <taxon>Eukaryota</taxon>
        <taxon>Fungi</taxon>
        <taxon>Dikarya</taxon>
        <taxon>Ascomycota</taxon>
        <taxon>Pezizomycotina</taxon>
        <taxon>Dothideomycetes</taxon>
        <taxon>Pleosporomycetidae</taxon>
        <taxon>Pleosporales</taxon>
        <taxon>Sporormiaceae</taxon>
        <taxon>Westerdykella</taxon>
    </lineage>
</organism>
<sequence>MSTRPTSPLSSPPPSSEPAAPATMPTTPSVAPAAPVVTRTGPVKGRVKKASQPKLPIKDLFTPWKPQITLPKAHPSWGQIPYPEDGQELKARQDLPPARTSNAQTIPPLWEDRKYRFKPGRYHVSFDDDEEGVDENPDGTLLDQEDNLVIPLLDMRPISRLNQQPRRAPTYYVYENGKPKDWKNLQTLKALNDRRREAIWRITCDPPWNEQEREYLAYLCEVYPNASILEMAERFNWRFKGDFREEHGFAFNHIHEGRTLESIRHEYLSFKDIYDHGRVPLPKRQEGDKTDLKKVGNRKVKSAAEIAMAKFTTMKEWQEACGTDKNGQKRGRPKKKSADTVAESDIEDKHQGDLAMDTSGLSEVDDELFDLAGGNEPDDISGSSTEQVPGHAAEVHQPEPETPVHDVPNAEVRCAASPLSHTAVSQPSDIQVQANNAPPSTLRKKRSQSDDDGEGDTDEGDKSAPRKKRCMSHDGEIGGLTRPISPLPQRCSPASRRLSQEVRRQSTCTYACRSVAVNEQHWPERVQSMLYHSALNVSSRDCGPAPVHNAFQDEDEDSEMTESE</sequence>
<evidence type="ECO:0000313" key="2">
    <source>
        <dbReference type="EMBL" id="KAF2274032.1"/>
    </source>
</evidence>